<protein>
    <recommendedName>
        <fullName evidence="8">Membrane transport protein MMPL domain-containing protein</fullName>
    </recommendedName>
</protein>
<keyword evidence="10" id="KW-1185">Reference proteome</keyword>
<evidence type="ECO:0000256" key="3">
    <source>
        <dbReference type="ARBA" id="ARBA00022475"/>
    </source>
</evidence>
<evidence type="ECO:0000256" key="7">
    <source>
        <dbReference type="SAM" id="Phobius"/>
    </source>
</evidence>
<proteinExistence type="inferred from homology"/>
<evidence type="ECO:0000256" key="1">
    <source>
        <dbReference type="ARBA" id="ARBA00004651"/>
    </source>
</evidence>
<feature type="transmembrane region" description="Helical" evidence="7">
    <location>
        <begin position="431"/>
        <end position="451"/>
    </location>
</feature>
<feature type="transmembrane region" description="Helical" evidence="7">
    <location>
        <begin position="388"/>
        <end position="411"/>
    </location>
</feature>
<dbReference type="PANTHER" id="PTHR33406">
    <property type="entry name" value="MEMBRANE PROTEIN MJ1562-RELATED"/>
    <property type="match status" value="1"/>
</dbReference>
<evidence type="ECO:0000256" key="5">
    <source>
        <dbReference type="ARBA" id="ARBA00022989"/>
    </source>
</evidence>
<feature type="transmembrane region" description="Helical" evidence="7">
    <location>
        <begin position="295"/>
        <end position="314"/>
    </location>
</feature>
<dbReference type="InterPro" id="IPR050545">
    <property type="entry name" value="Mycobact_MmpL"/>
</dbReference>
<evidence type="ECO:0000256" key="4">
    <source>
        <dbReference type="ARBA" id="ARBA00022692"/>
    </source>
</evidence>
<gene>
    <name evidence="9" type="ORF">B5M45_24800</name>
</gene>
<feature type="transmembrane region" description="Helical" evidence="7">
    <location>
        <begin position="919"/>
        <end position="935"/>
    </location>
</feature>
<feature type="transmembrane region" description="Helical" evidence="7">
    <location>
        <begin position="942"/>
        <end position="965"/>
    </location>
</feature>
<feature type="transmembrane region" description="Helical" evidence="7">
    <location>
        <begin position="977"/>
        <end position="995"/>
    </location>
</feature>
<comment type="similarity">
    <text evidence="2">Belongs to the resistance-nodulation-cell division (RND) (TC 2.A.6) family. MmpL subfamily.</text>
</comment>
<feature type="domain" description="Membrane transport protein MMPL" evidence="8">
    <location>
        <begin position="157"/>
        <end position="481"/>
    </location>
</feature>
<feature type="transmembrane region" description="Helical" evidence="7">
    <location>
        <begin position="480"/>
        <end position="500"/>
    </location>
</feature>
<dbReference type="SUPFAM" id="SSF82866">
    <property type="entry name" value="Multidrug efflux transporter AcrB transmembrane domain"/>
    <property type="match status" value="2"/>
</dbReference>
<dbReference type="AlphaFoldDB" id="A0A1X0XRV2"/>
<dbReference type="InterPro" id="IPR004869">
    <property type="entry name" value="MMPL_dom"/>
</dbReference>
<evidence type="ECO:0000256" key="6">
    <source>
        <dbReference type="ARBA" id="ARBA00023136"/>
    </source>
</evidence>
<keyword evidence="5 7" id="KW-1133">Transmembrane helix</keyword>
<dbReference type="Proteomes" id="UP000193040">
    <property type="component" value="Unassembled WGS sequence"/>
</dbReference>
<feature type="transmembrane region" description="Helical" evidence="7">
    <location>
        <begin position="352"/>
        <end position="376"/>
    </location>
</feature>
<name>A0A1X0XRV2_MYCSI</name>
<dbReference type="EMBL" id="MZZM01000030">
    <property type="protein sequence ID" value="ORJ55580.1"/>
    <property type="molecule type" value="Genomic_DNA"/>
</dbReference>
<dbReference type="GO" id="GO:0005886">
    <property type="term" value="C:plasma membrane"/>
    <property type="evidence" value="ECO:0007669"/>
    <property type="project" value="UniProtKB-SubCell"/>
</dbReference>
<sequence>MHRPRRRLVCRYRARSPRCCRLSCPSSMECWPSSREAYQHPHRRLPAVIHSSLPCRSRCGLRCRTPPRFPSRIWTYPYWRISPARGDCRLTHPMTQRISSWLASLSARLKGSRSRSTPFVVRRPITTICLWLGVTAWSVLMLPAPNDVAVASSPTALPSDAPSMVAGRAMSDAFDRSKSPNIVLLVLTDPNGLKPGDEATYRQVISRLATSAPDALTSPDGAAPGSQDRMIGADNKSWIVPLNIAGQVGSPTANAAYQRVVSTVQATVARTPLTASFLGAEATTQNTTIGVTPDMPMLEIAAAIIALTVLLIVYRNPVTAVVSLSPTIISILFAGNVLVGLAPVGLPGSRQAVALATAVMLAAGLAQAMLLVGRYHEFIRSGRSSDDAVGLALTITSRAVGAPAVTAAIALTGTSLARLGELSRIGPTLGIAVAIGALSTLTLLPAMLVIAGSSDRVPPPRPWSGRAWRVVAVNVVRRPVLHLGIATLALVTLATCIGFIRINYADLEAVPDLASSDRHPGVADYIVVHSGRDLRSPQALADLELMAQRVSQVPGVAAVFGLTRPTGQPLQQAKVSFQAAEVGRQLSGAAADITNAEGRLDSLSHGSQLLADTIAKAVGTVNQVLGTVEVLLTALADLEHQLGGEKALTEIASTGPIFNTLRSIAEALGVRPDGQQTLGDVLLPVVDGLTASPTCDANPSCSFTRAQLRGLVQGRDGGSTDGLNDLGRALAQIPINTDITTVTSDLQRIIDALLQAMRSVGAQGVASLQQQLGTLGVGANGLAQGSQQLATQIKTLVDQTKQMGAGLRQSAAILSTLWRIASPASMAGFNLPPEALSMPEMKNIVAMTVSEDGHTVRYIVQSSLTPSSRAAADQADAVLAAARSAQPNTTLAATSVSLSGNSAINRDIRNYYGNDLECLGAVMVIAMLATLTFSLRAVVAPLYVVASMALAYLAALGITGAVVHYALLQQVSADVPVAASMALAAISPGRHLTLLRRIRDVSPNRLRFTIIQESGSIGGVAAWAGLGAAAAMSTLMLSGMGTLAQVGFVVGVGLLIDTFVVHAVMIPALATFFGPASWWPAELMAGLRHRRAIRKLAVSAVRPAKDGPVPGIKPTFTRLSRRSFV</sequence>
<organism evidence="9 10">
    <name type="scientific">Mycobacterium simiae</name>
    <name type="common">Mycobacterium habana</name>
    <dbReference type="NCBI Taxonomy" id="1784"/>
    <lineage>
        <taxon>Bacteria</taxon>
        <taxon>Bacillati</taxon>
        <taxon>Actinomycetota</taxon>
        <taxon>Actinomycetes</taxon>
        <taxon>Mycobacteriales</taxon>
        <taxon>Mycobacteriaceae</taxon>
        <taxon>Mycobacterium</taxon>
        <taxon>Mycobacterium simiae complex</taxon>
    </lineage>
</organism>
<dbReference type="Pfam" id="PF03176">
    <property type="entry name" value="MMPL"/>
    <property type="match status" value="2"/>
</dbReference>
<evidence type="ECO:0000313" key="9">
    <source>
        <dbReference type="EMBL" id="ORJ55580.1"/>
    </source>
</evidence>
<evidence type="ECO:0000256" key="2">
    <source>
        <dbReference type="ARBA" id="ARBA00010157"/>
    </source>
</evidence>
<keyword evidence="6 7" id="KW-0472">Membrane</keyword>
<evidence type="ECO:0000313" key="10">
    <source>
        <dbReference type="Proteomes" id="UP000193040"/>
    </source>
</evidence>
<accession>A0A1X0XRV2</accession>
<feature type="domain" description="Membrane transport protein MMPL" evidence="8">
    <location>
        <begin position="756"/>
        <end position="1081"/>
    </location>
</feature>
<feature type="transmembrane region" description="Helical" evidence="7">
    <location>
        <begin position="1059"/>
        <end position="1081"/>
    </location>
</feature>
<keyword evidence="3" id="KW-1003">Cell membrane</keyword>
<feature type="transmembrane region" description="Helical" evidence="7">
    <location>
        <begin position="1016"/>
        <end position="1039"/>
    </location>
</feature>
<dbReference type="Gene3D" id="1.20.1640.10">
    <property type="entry name" value="Multidrug efflux transporter AcrB transmembrane domain"/>
    <property type="match status" value="2"/>
</dbReference>
<comment type="subcellular location">
    <subcellularLocation>
        <location evidence="1">Cell membrane</location>
        <topology evidence="1">Multi-pass membrane protein</topology>
    </subcellularLocation>
</comment>
<dbReference type="STRING" id="1784.VC42_27355"/>
<comment type="caution">
    <text evidence="9">The sequence shown here is derived from an EMBL/GenBank/DDBJ whole genome shotgun (WGS) entry which is preliminary data.</text>
</comment>
<evidence type="ECO:0000259" key="8">
    <source>
        <dbReference type="Pfam" id="PF03176"/>
    </source>
</evidence>
<keyword evidence="4 7" id="KW-0812">Transmembrane</keyword>
<reference evidence="9 10" key="1">
    <citation type="submission" date="2017-03" db="EMBL/GenBank/DDBJ databases">
        <title>Genomic insights into Mycobacterium simiae human colonization.</title>
        <authorList>
            <person name="Steffani J.L."/>
            <person name="Brunck M.E."/>
            <person name="Cruz E."/>
            <person name="Montiel R."/>
            <person name="Barona F."/>
        </authorList>
    </citation>
    <scope>NUCLEOTIDE SEQUENCE [LARGE SCALE GENOMIC DNA]</scope>
    <source>
        <strain evidence="9 10">MsiGto</strain>
    </source>
</reference>
<dbReference type="PANTHER" id="PTHR33406:SF6">
    <property type="entry name" value="MEMBRANE PROTEIN YDGH-RELATED"/>
    <property type="match status" value="1"/>
</dbReference>
<feature type="transmembrane region" description="Helical" evidence="7">
    <location>
        <begin position="321"/>
        <end position="346"/>
    </location>
</feature>